<keyword evidence="2" id="KW-0285">Flavoprotein</keyword>
<dbReference type="InterPro" id="IPR036188">
    <property type="entry name" value="FAD/NAD-bd_sf"/>
</dbReference>
<dbReference type="Gene3D" id="3.50.50.60">
    <property type="entry name" value="FAD/NAD(P)-binding domain"/>
    <property type="match status" value="2"/>
</dbReference>
<evidence type="ECO:0000256" key="2">
    <source>
        <dbReference type="ARBA" id="ARBA00022630"/>
    </source>
</evidence>
<dbReference type="GO" id="GO:0051213">
    <property type="term" value="F:dioxygenase activity"/>
    <property type="evidence" value="ECO:0007669"/>
    <property type="project" value="UniProtKB-KW"/>
</dbReference>
<evidence type="ECO:0000256" key="1">
    <source>
        <dbReference type="ARBA" id="ARBA00001974"/>
    </source>
</evidence>
<dbReference type="GO" id="GO:0016651">
    <property type="term" value="F:oxidoreductase activity, acting on NAD(P)H"/>
    <property type="evidence" value="ECO:0007669"/>
    <property type="project" value="TreeGrafter"/>
</dbReference>
<dbReference type="PRINTS" id="PR00368">
    <property type="entry name" value="FADPNR"/>
</dbReference>
<dbReference type="PRINTS" id="PR00411">
    <property type="entry name" value="PNDRDTASEI"/>
</dbReference>
<dbReference type="AlphaFoldDB" id="A0A2V3UHT8"/>
<evidence type="ECO:0000259" key="6">
    <source>
        <dbReference type="Pfam" id="PF14759"/>
    </source>
</evidence>
<dbReference type="InterPro" id="IPR016156">
    <property type="entry name" value="FAD/NAD-linked_Rdtase_dimer_sf"/>
</dbReference>
<feature type="domain" description="FAD/NAD(P)-binding" evidence="5">
    <location>
        <begin position="10"/>
        <end position="304"/>
    </location>
</feature>
<comment type="caution">
    <text evidence="7">The sequence shown here is derived from an EMBL/GenBank/DDBJ whole genome shotgun (WGS) entry which is preliminary data.</text>
</comment>
<keyword evidence="4" id="KW-0560">Oxidoreductase</keyword>
<accession>A0A2V3UHT8</accession>
<evidence type="ECO:0000259" key="5">
    <source>
        <dbReference type="Pfam" id="PF07992"/>
    </source>
</evidence>
<dbReference type="Gene3D" id="3.30.390.30">
    <property type="match status" value="1"/>
</dbReference>
<comment type="cofactor">
    <cofactor evidence="1">
        <name>FAD</name>
        <dbReference type="ChEBI" id="CHEBI:57692"/>
    </cofactor>
</comment>
<gene>
    <name evidence="7" type="ORF">C7450_1054</name>
</gene>
<organism evidence="7 8">
    <name type="scientific">Chelatococcus asaccharovorans</name>
    <dbReference type="NCBI Taxonomy" id="28210"/>
    <lineage>
        <taxon>Bacteria</taxon>
        <taxon>Pseudomonadati</taxon>
        <taxon>Pseudomonadota</taxon>
        <taxon>Alphaproteobacteria</taxon>
        <taxon>Hyphomicrobiales</taxon>
        <taxon>Chelatococcaceae</taxon>
        <taxon>Chelatococcus</taxon>
    </lineage>
</organism>
<reference evidence="7 8" key="1">
    <citation type="submission" date="2018-05" db="EMBL/GenBank/DDBJ databases">
        <title>Genomic Encyclopedia of Type Strains, Phase IV (KMG-IV): sequencing the most valuable type-strain genomes for metagenomic binning, comparative biology and taxonomic classification.</title>
        <authorList>
            <person name="Goeker M."/>
        </authorList>
    </citation>
    <scope>NUCLEOTIDE SEQUENCE [LARGE SCALE GENOMIC DNA]</scope>
    <source>
        <strain evidence="7 8">DSM 6462</strain>
    </source>
</reference>
<dbReference type="EMBL" id="QJJK01000005">
    <property type="protein sequence ID" value="PXW58658.1"/>
    <property type="molecule type" value="Genomic_DNA"/>
</dbReference>
<dbReference type="GO" id="GO:0005737">
    <property type="term" value="C:cytoplasm"/>
    <property type="evidence" value="ECO:0007669"/>
    <property type="project" value="TreeGrafter"/>
</dbReference>
<dbReference type="PANTHER" id="PTHR43557">
    <property type="entry name" value="APOPTOSIS-INDUCING FACTOR 1"/>
    <property type="match status" value="1"/>
</dbReference>
<dbReference type="SUPFAM" id="SSF55424">
    <property type="entry name" value="FAD/NAD-linked reductases, dimerisation (C-terminal) domain"/>
    <property type="match status" value="1"/>
</dbReference>
<dbReference type="PANTHER" id="PTHR43557:SF2">
    <property type="entry name" value="RIESKE DOMAIN-CONTAINING PROTEIN-RELATED"/>
    <property type="match status" value="1"/>
</dbReference>
<dbReference type="SUPFAM" id="SSF51905">
    <property type="entry name" value="FAD/NAD(P)-binding domain"/>
    <property type="match status" value="1"/>
</dbReference>
<evidence type="ECO:0000313" key="7">
    <source>
        <dbReference type="EMBL" id="PXW58658.1"/>
    </source>
</evidence>
<dbReference type="OrthoDB" id="7809559at2"/>
<sequence>MSGGGSDDGVVIIGAGHGGSQAAISLRQEGYDGPITLVGNEPEFPYHRPPLSKAFLKGSDDRLQPLRGDAVYADNAIDYRPGTAVRAIDLAGRRCLLDEGVLPFRTLILATGARPRRLAIAGAEREGIFTLRTAADARRIKSHMVSAAHAVIVGGGFIGLEVAATMAALGKRVTVLELGDRLLARAISPAVSGHVLARLTALGVDVRLGAEVAAFAGHAHVRAVTTRSGERILADIVVIGIGAEPDVALAATAGIHVDCGVVVDDHLRTSAENVFAIGDCARFPHWQTGGYVRLESVQNATDQARHVAHVILGATSPYAAVPWFWSDIADMKLQMVGLPSRADRQLVAGDSHSNAFSVYHFRGDDLVAIDSVNRPADHMLGRRMLATGYRPTDHDILSGRLGEAFRQWTAASASAADLREVR</sequence>
<keyword evidence="8" id="KW-1185">Reference proteome</keyword>
<evidence type="ECO:0000256" key="4">
    <source>
        <dbReference type="ARBA" id="ARBA00023002"/>
    </source>
</evidence>
<proteinExistence type="predicted"/>
<dbReference type="InterPro" id="IPR050446">
    <property type="entry name" value="FAD-oxidoreductase/Apoptosis"/>
</dbReference>
<keyword evidence="7" id="KW-0223">Dioxygenase</keyword>
<dbReference type="InterPro" id="IPR028202">
    <property type="entry name" value="Reductase_C"/>
</dbReference>
<evidence type="ECO:0000313" key="8">
    <source>
        <dbReference type="Proteomes" id="UP000248021"/>
    </source>
</evidence>
<dbReference type="InterPro" id="IPR023753">
    <property type="entry name" value="FAD/NAD-binding_dom"/>
</dbReference>
<dbReference type="Proteomes" id="UP000248021">
    <property type="component" value="Unassembled WGS sequence"/>
</dbReference>
<dbReference type="RefSeq" id="WP_110374753.1">
    <property type="nucleotide sequence ID" value="NZ_JAHBRY010000001.1"/>
</dbReference>
<evidence type="ECO:0000256" key="3">
    <source>
        <dbReference type="ARBA" id="ARBA00022827"/>
    </source>
</evidence>
<dbReference type="Pfam" id="PF07992">
    <property type="entry name" value="Pyr_redox_2"/>
    <property type="match status" value="1"/>
</dbReference>
<dbReference type="Pfam" id="PF14759">
    <property type="entry name" value="Reductase_C"/>
    <property type="match status" value="1"/>
</dbReference>
<keyword evidence="3" id="KW-0274">FAD</keyword>
<feature type="domain" description="Reductase C-terminal" evidence="6">
    <location>
        <begin position="323"/>
        <end position="395"/>
    </location>
</feature>
<protein>
    <submittedName>
        <fullName evidence="7">3-phenylpropionate/trans-cinnamate dioxygenase ferredoxin reductase subunit</fullName>
    </submittedName>
</protein>
<name>A0A2V3UHT8_9HYPH</name>